<dbReference type="RefSeq" id="WP_406699507.1">
    <property type="nucleotide sequence ID" value="NZ_CP155447.1"/>
</dbReference>
<reference evidence="1" key="1">
    <citation type="submission" date="2024-05" db="EMBL/GenBank/DDBJ databases">
        <title>Planctomycetes of the genus Singulisphaera possess chitinolytic capabilities.</title>
        <authorList>
            <person name="Ivanova A."/>
        </authorList>
    </citation>
    <scope>NUCLEOTIDE SEQUENCE</scope>
    <source>
        <strain evidence="1">Ch08T</strain>
    </source>
</reference>
<gene>
    <name evidence="1" type="ORF">V5E97_11645</name>
</gene>
<dbReference type="AlphaFoldDB" id="A0AAU7CNS4"/>
<proteinExistence type="predicted"/>
<accession>A0AAU7CNS4</accession>
<dbReference type="EMBL" id="CP155447">
    <property type="protein sequence ID" value="XBH06658.1"/>
    <property type="molecule type" value="Genomic_DNA"/>
</dbReference>
<name>A0AAU7CNS4_9BACT</name>
<protein>
    <submittedName>
        <fullName evidence="1">Uncharacterized protein</fullName>
    </submittedName>
</protein>
<evidence type="ECO:0000313" key="1">
    <source>
        <dbReference type="EMBL" id="XBH06658.1"/>
    </source>
</evidence>
<sequence length="200" mass="23352">MPATALQHFEEDIARARAIHAHADPLPHTNAAEQLLRSDLLRSSWMFAVGAMDAYFCDAYTDVVAAMAISKSRQAAITLPEWAYDIKIPIRAVLEHYDYTNWRWRMAARKMMERENVISLVAIQKLFNKFFSPWSQIHRRSLRRMHCAGGFQDQAVRRIARRLYDHESWRQEQCEESCDRPVRGKVQVDLSETARLHPQL</sequence>
<organism evidence="1">
    <name type="scientific">Singulisphaera sp. Ch08</name>
    <dbReference type="NCBI Taxonomy" id="3120278"/>
    <lineage>
        <taxon>Bacteria</taxon>
        <taxon>Pseudomonadati</taxon>
        <taxon>Planctomycetota</taxon>
        <taxon>Planctomycetia</taxon>
        <taxon>Isosphaerales</taxon>
        <taxon>Isosphaeraceae</taxon>
        <taxon>Singulisphaera</taxon>
    </lineage>
</organism>